<proteinExistence type="predicted"/>
<dbReference type="InterPro" id="IPR031709">
    <property type="entry name" value="PutAbiC"/>
</dbReference>
<reference evidence="2 3" key="1">
    <citation type="submission" date="2016-03" db="EMBL/GenBank/DDBJ databases">
        <title>Complete genome sequence of Pedobacter cryoconitis PAMC 27485.</title>
        <authorList>
            <person name="Lee J."/>
            <person name="Kim O.-S."/>
        </authorList>
    </citation>
    <scope>NUCLEOTIDE SEQUENCE [LARGE SCALE GENOMIC DNA]</scope>
    <source>
        <strain evidence="2 3">PAMC 27485</strain>
    </source>
</reference>
<dbReference type="RefSeq" id="WP_198163665.1">
    <property type="nucleotide sequence ID" value="NZ_CP014504.1"/>
</dbReference>
<sequence length="433" mass="50768">MNRKKLNGTSEFWEWFQRISAIVFVFVGISLGIYGYVAAPTHKIENNREENSNAKEVEDSTSYWTRHGTMGDWTGGVTGSLFSLAGFLLLYLSFNKQAESHNTQIKNFQYDKIESRLFVLITLHRDNVNELSFSSYFRNDNKDGLMNKAIMQTARHRKVFKTIVNQFKEAWSELDFIFEDASENSIYTDEYLKKVKINKTIQDRNINLIIYAQIDLIYLVIFFGVSTEGFATIKNITNDRYKAEFVADILYYSAFKPKVEADEWLTYHASIAKKKKAFMQTRKQRHLLVTSIASDSKFIVNSNKLYTLNPDHGNKYVKYYGGHQFRLGHYFRHLYQSVNFIHKQSGLNKDEKYDYIKLIRGQFSSYEQILFFLNSISQLGRIWEVEDKKTGNSIEKENHLVSEYHLIKNIPDDMIFPGVKLSEFYPDIDYESF</sequence>
<dbReference type="PATRIC" id="fig|188932.3.peg.2171"/>
<dbReference type="KEGG" id="pcm:AY601_2070"/>
<dbReference type="Proteomes" id="UP000071561">
    <property type="component" value="Chromosome"/>
</dbReference>
<feature type="transmembrane region" description="Helical" evidence="1">
    <location>
        <begin position="206"/>
        <end position="225"/>
    </location>
</feature>
<feature type="transmembrane region" description="Helical" evidence="1">
    <location>
        <begin position="73"/>
        <end position="94"/>
    </location>
</feature>
<accession>A0A127VCN4</accession>
<gene>
    <name evidence="2" type="ORF">AY601_2070</name>
</gene>
<dbReference type="Pfam" id="PF16872">
    <property type="entry name" value="putAbiC"/>
    <property type="match status" value="1"/>
</dbReference>
<evidence type="ECO:0000313" key="3">
    <source>
        <dbReference type="Proteomes" id="UP000071561"/>
    </source>
</evidence>
<dbReference type="AlphaFoldDB" id="A0A127VCN4"/>
<name>A0A127VCN4_9SPHI</name>
<organism evidence="2 3">
    <name type="scientific">Pedobacter cryoconitis</name>
    <dbReference type="NCBI Taxonomy" id="188932"/>
    <lineage>
        <taxon>Bacteria</taxon>
        <taxon>Pseudomonadati</taxon>
        <taxon>Bacteroidota</taxon>
        <taxon>Sphingobacteriia</taxon>
        <taxon>Sphingobacteriales</taxon>
        <taxon>Sphingobacteriaceae</taxon>
        <taxon>Pedobacter</taxon>
    </lineage>
</organism>
<keyword evidence="3" id="KW-1185">Reference proteome</keyword>
<feature type="transmembrane region" description="Helical" evidence="1">
    <location>
        <begin position="21"/>
        <end position="39"/>
    </location>
</feature>
<keyword evidence="1" id="KW-1133">Transmembrane helix</keyword>
<protein>
    <recommendedName>
        <fullName evidence="4">Phage abortive infection protein</fullName>
    </recommendedName>
</protein>
<keyword evidence="1" id="KW-0812">Transmembrane</keyword>
<evidence type="ECO:0000256" key="1">
    <source>
        <dbReference type="SAM" id="Phobius"/>
    </source>
</evidence>
<dbReference type="EMBL" id="CP014504">
    <property type="protein sequence ID" value="AMP98971.1"/>
    <property type="molecule type" value="Genomic_DNA"/>
</dbReference>
<evidence type="ECO:0000313" key="2">
    <source>
        <dbReference type="EMBL" id="AMP98971.1"/>
    </source>
</evidence>
<keyword evidence="1" id="KW-0472">Membrane</keyword>
<evidence type="ECO:0008006" key="4">
    <source>
        <dbReference type="Google" id="ProtNLM"/>
    </source>
</evidence>